<feature type="transmembrane region" description="Helical" evidence="1">
    <location>
        <begin position="206"/>
        <end position="225"/>
    </location>
</feature>
<dbReference type="GeneID" id="93164155"/>
<accession>A0A0J9C5N3</accession>
<feature type="transmembrane region" description="Helical" evidence="1">
    <location>
        <begin position="42"/>
        <end position="61"/>
    </location>
</feature>
<feature type="transmembrane region" description="Helical" evidence="1">
    <location>
        <begin position="125"/>
        <end position="147"/>
    </location>
</feature>
<evidence type="ECO:0008006" key="4">
    <source>
        <dbReference type="Google" id="ProtNLM"/>
    </source>
</evidence>
<protein>
    <recommendedName>
        <fullName evidence="4">Glycosyltransferase RgtA/B/C/D-like domain-containing protein</fullName>
    </recommendedName>
</protein>
<dbReference type="AlphaFoldDB" id="A0A0J9C5N3"/>
<feature type="transmembrane region" description="Helical" evidence="1">
    <location>
        <begin position="9"/>
        <end position="30"/>
    </location>
</feature>
<dbReference type="RefSeq" id="WP_048929955.1">
    <property type="nucleotide sequence ID" value="NZ_KQ235878.1"/>
</dbReference>
<dbReference type="EMBL" id="ADLK01000020">
    <property type="protein sequence ID" value="KMW19759.1"/>
    <property type="molecule type" value="Genomic_DNA"/>
</dbReference>
<feature type="transmembrane region" description="Helical" evidence="1">
    <location>
        <begin position="414"/>
        <end position="430"/>
    </location>
</feature>
<dbReference type="PROSITE" id="PS51257">
    <property type="entry name" value="PROKAR_LIPOPROTEIN"/>
    <property type="match status" value="1"/>
</dbReference>
<comment type="caution">
    <text evidence="2">The sequence shown here is derived from an EMBL/GenBank/DDBJ whole genome shotgun (WGS) entry which is preliminary data.</text>
</comment>
<evidence type="ECO:0000256" key="1">
    <source>
        <dbReference type="SAM" id="Phobius"/>
    </source>
</evidence>
<feature type="transmembrane region" description="Helical" evidence="1">
    <location>
        <begin position="500"/>
        <end position="518"/>
    </location>
</feature>
<feature type="transmembrane region" description="Helical" evidence="1">
    <location>
        <begin position="530"/>
        <end position="552"/>
    </location>
</feature>
<feature type="transmembrane region" description="Helical" evidence="1">
    <location>
        <begin position="309"/>
        <end position="327"/>
    </location>
</feature>
<reference evidence="2 3" key="1">
    <citation type="submission" date="2011-04" db="EMBL/GenBank/DDBJ databases">
        <title>The Genome Sequence of Clostridium citroniae WAL-19142.</title>
        <authorList>
            <consortium name="The Broad Institute Genome Sequencing Platform"/>
            <person name="Earl A."/>
            <person name="Ward D."/>
            <person name="Feldgarden M."/>
            <person name="Gevers D."/>
            <person name="Warren Y.A."/>
            <person name="Tyrrell K.L."/>
            <person name="Citron D.M."/>
            <person name="Goldstein E.J."/>
            <person name="Daigneault M."/>
            <person name="Allen-Vercoe E."/>
            <person name="Young S.K."/>
            <person name="Zeng Q."/>
            <person name="Gargeya S."/>
            <person name="Fitzgerald M."/>
            <person name="Haas B."/>
            <person name="Abouelleil A."/>
            <person name="Alvarado L."/>
            <person name="Arachchi H.M."/>
            <person name="Berlin A."/>
            <person name="Brown A."/>
            <person name="Chapman S.B."/>
            <person name="Chen Z."/>
            <person name="Dunbar C."/>
            <person name="Freedman E."/>
            <person name="Gearin G."/>
            <person name="Gellesch M."/>
            <person name="Goldberg J."/>
            <person name="Griggs A."/>
            <person name="Gujja S."/>
            <person name="Heilman E.R."/>
            <person name="Heiman D."/>
            <person name="Howarth C."/>
            <person name="Larson L."/>
            <person name="Lui A."/>
            <person name="MacDonald P.J."/>
            <person name="Mehta T."/>
            <person name="Montmayeur A."/>
            <person name="Murphy C."/>
            <person name="Neiman D."/>
            <person name="Pearson M."/>
            <person name="Priest M."/>
            <person name="Roberts A."/>
            <person name="Saif S."/>
            <person name="Shea T."/>
            <person name="Shenoy N."/>
            <person name="Sisk P."/>
            <person name="Stolte C."/>
            <person name="Sykes S."/>
            <person name="White J."/>
            <person name="Yandava C."/>
            <person name="Wortman J."/>
            <person name="Nusbaum C."/>
            <person name="Birren B."/>
        </authorList>
    </citation>
    <scope>NUCLEOTIDE SEQUENCE [LARGE SCALE GENOMIC DNA]</scope>
    <source>
        <strain evidence="2 3">WAL-19142</strain>
    </source>
</reference>
<keyword evidence="1" id="KW-0472">Membrane</keyword>
<feature type="transmembrane region" description="Helical" evidence="1">
    <location>
        <begin position="388"/>
        <end position="407"/>
    </location>
</feature>
<feature type="transmembrane region" description="Helical" evidence="1">
    <location>
        <begin position="598"/>
        <end position="621"/>
    </location>
</feature>
<feature type="transmembrane region" description="Helical" evidence="1">
    <location>
        <begin position="278"/>
        <end position="297"/>
    </location>
</feature>
<gene>
    <name evidence="2" type="ORF">HMPREF9470_02499</name>
</gene>
<evidence type="ECO:0000313" key="3">
    <source>
        <dbReference type="Proteomes" id="UP000037392"/>
    </source>
</evidence>
<proteinExistence type="predicted"/>
<name>A0A0J9C5N3_9FIRM</name>
<feature type="transmembrane region" description="Helical" evidence="1">
    <location>
        <begin position="95"/>
        <end position="113"/>
    </location>
</feature>
<evidence type="ECO:0000313" key="2">
    <source>
        <dbReference type="EMBL" id="KMW19759.1"/>
    </source>
</evidence>
<feature type="transmembrane region" description="Helical" evidence="1">
    <location>
        <begin position="558"/>
        <end position="577"/>
    </location>
</feature>
<organism evidence="2 3">
    <name type="scientific">[Clostridium] citroniae WAL-19142</name>
    <dbReference type="NCBI Taxonomy" id="742734"/>
    <lineage>
        <taxon>Bacteria</taxon>
        <taxon>Bacillati</taxon>
        <taxon>Bacillota</taxon>
        <taxon>Clostridia</taxon>
        <taxon>Lachnospirales</taxon>
        <taxon>Lachnospiraceae</taxon>
        <taxon>Enterocloster</taxon>
    </lineage>
</organism>
<dbReference type="PATRIC" id="fig|742734.4.peg.2681"/>
<sequence>MKGSKRENLLLAGLFGLAGIFLIISCHKVMVTGPLSLVLKEASSRTMMAEVGAVFIWNLLWLKGRGKAWVRCLGLAAGIVVFTWCHRIFLPGAVSFLYLAALMLWGRWLHRLISLELKECTILEMSLSLVTGSGFWIVFVCLISLTGHGGIRLWRWCALIMGAAALLAEGALFVRRRRRMPAQGERSPRSCRSVFLGWMPERRSHAWLLAFIITMVLIQAGRLNIELDYDSLHYGLRSAYVLDNGRGIYENLGMINLVYTYSKGLEVLVLPLCGTPTYGFVLAFSLWIAVAVLALGASMVSRVKGRGMGLFAAAVLSSIPGIMNMAATAKSDIITLLHQLIIYYFLCQAFETGKKDEKGPGRQSGTPWLLMAIGTYLLTMVYKPTALVFSTALGGVALLCLILTGRLTLGDKRGWLLLVFPAGAVAGLWYRTWLLTGVPVTSIFAGFCEKIGWAVKYPFTFRHVIGDASLLTVEEKLARLGRRLGEMLLAPVSEDMDHVIIAWGTCLVTLFLFIWIWSAVKSRDRRNPRVFFDLVLVPVMALGCIASIYTLSQVDGNYFILFYALVVISSMRMAGGIGEAGVEKAGIEEAGAGKAGRLCCLTVILFMVCNVPITCLTSWAGNSGFTPISLKHRGYYDHRREALVRRREKGYQALAGSFTPRTRVVAFGTHPDVLELPCSVQSYYDVTGSGGNVYLVKRLAYFEEFLEYAGTEYFFVEAGYLAGQPRALEMIEDMIEEGSLTDIRYEWGNMTARVTLDGAAPEHPEQAVEEFYQNYSMERVTAHMTHP</sequence>
<dbReference type="OrthoDB" id="2603533at2"/>
<feature type="transmembrane region" description="Helical" evidence="1">
    <location>
        <begin position="68"/>
        <end position="89"/>
    </location>
</feature>
<feature type="transmembrane region" description="Helical" evidence="1">
    <location>
        <begin position="153"/>
        <end position="174"/>
    </location>
</feature>
<keyword evidence="1" id="KW-0812">Transmembrane</keyword>
<dbReference type="Proteomes" id="UP000037392">
    <property type="component" value="Unassembled WGS sequence"/>
</dbReference>
<keyword evidence="1" id="KW-1133">Transmembrane helix</keyword>